<dbReference type="OrthoDB" id="5346581at2759"/>
<name>A0A194UNB7_CYTMA</name>
<dbReference type="STRING" id="694573.A0A194UNB7"/>
<protein>
    <submittedName>
        <fullName evidence="1">Uncharacterized protein</fullName>
    </submittedName>
</protein>
<dbReference type="AlphaFoldDB" id="A0A194UNB7"/>
<evidence type="ECO:0000313" key="1">
    <source>
        <dbReference type="EMBL" id="KUI53160.1"/>
    </source>
</evidence>
<keyword evidence="2" id="KW-1185">Reference proteome</keyword>
<evidence type="ECO:0000313" key="2">
    <source>
        <dbReference type="Proteomes" id="UP000078576"/>
    </source>
</evidence>
<dbReference type="EMBL" id="KN714668">
    <property type="protein sequence ID" value="KUI53160.1"/>
    <property type="molecule type" value="Genomic_DNA"/>
</dbReference>
<proteinExistence type="predicted"/>
<organism evidence="1 2">
    <name type="scientific">Cytospora mali</name>
    <name type="common">Apple Valsa canker fungus</name>
    <name type="synonym">Valsa mali</name>
    <dbReference type="NCBI Taxonomy" id="578113"/>
    <lineage>
        <taxon>Eukaryota</taxon>
        <taxon>Fungi</taxon>
        <taxon>Dikarya</taxon>
        <taxon>Ascomycota</taxon>
        <taxon>Pezizomycotina</taxon>
        <taxon>Sordariomycetes</taxon>
        <taxon>Sordariomycetidae</taxon>
        <taxon>Diaporthales</taxon>
        <taxon>Cytosporaceae</taxon>
        <taxon>Cytospora</taxon>
    </lineage>
</organism>
<dbReference type="Proteomes" id="UP000078576">
    <property type="component" value="Unassembled WGS sequence"/>
</dbReference>
<accession>A0A194UNB7</accession>
<gene>
    <name evidence="1" type="ORF">VP1G_00814</name>
</gene>
<reference evidence="2" key="1">
    <citation type="submission" date="2014-12" db="EMBL/GenBank/DDBJ databases">
        <title>Genome Sequence of Valsa Canker Pathogens Uncovers a Specific Adaption of Colonization on Woody Bark.</title>
        <authorList>
            <person name="Yin Z."/>
            <person name="Liu H."/>
            <person name="Gao X."/>
            <person name="Li Z."/>
            <person name="Song N."/>
            <person name="Ke X."/>
            <person name="Dai Q."/>
            <person name="Wu Y."/>
            <person name="Sun Y."/>
            <person name="Xu J.-R."/>
            <person name="Kang Z.K."/>
            <person name="Wang L."/>
            <person name="Huang L."/>
        </authorList>
    </citation>
    <scope>NUCLEOTIDE SEQUENCE [LARGE SCALE GENOMIC DNA]</scope>
    <source>
        <strain evidence="2">SXYL134</strain>
    </source>
</reference>
<sequence>MASSLESPTFRWKHDEWITTTPPKTVEKGTAGETLDNAHQVAFKRAITNVLATDVAELTFAQLVDGMPLIDIGGSNPSSTIESFALEPWKRPRALHKAFDPLAMRIRAEALNRYQSTPVGSKASKLPLVELVAVTVHALAVQVFKQVDGGFHKNDKYPDDKYYQENPIYRLRKPTPFFLWFTFDDPKQYPDGVADIAAY</sequence>